<gene>
    <name evidence="1" type="ORF">KP509_22G013100</name>
</gene>
<dbReference type="Proteomes" id="UP000825935">
    <property type="component" value="Chromosome 22"/>
</dbReference>
<accession>A0A8T2S4V3</accession>
<reference evidence="1" key="1">
    <citation type="submission" date="2021-08" db="EMBL/GenBank/DDBJ databases">
        <title>WGS assembly of Ceratopteris richardii.</title>
        <authorList>
            <person name="Marchant D.B."/>
            <person name="Chen G."/>
            <person name="Jenkins J."/>
            <person name="Shu S."/>
            <person name="Leebens-Mack J."/>
            <person name="Grimwood J."/>
            <person name="Schmutz J."/>
            <person name="Soltis P."/>
            <person name="Soltis D."/>
            <person name="Chen Z.-H."/>
        </authorList>
    </citation>
    <scope>NUCLEOTIDE SEQUENCE</scope>
    <source>
        <strain evidence="1">Whitten #5841</strain>
        <tissue evidence="1">Leaf</tissue>
    </source>
</reference>
<keyword evidence="2" id="KW-1185">Reference proteome</keyword>
<proteinExistence type="predicted"/>
<sequence>MGGVGRGWSGGLELRGCGVECGWSFRGGGVEVGVRVGVQGGVRAGVEGVWSGVWVEFEGGGVEGGVRVGVEGGVRVGVEGGCGWGLQGLRVEERGSTRGWATSKGRLQGLRVGIGRGDGRCEWASAREAAGGAVGGGSWQRGLWVGVGGVGGLWGTTGRGGSRDRMVGG</sequence>
<protein>
    <submittedName>
        <fullName evidence="1">Uncharacterized protein</fullName>
    </submittedName>
</protein>
<comment type="caution">
    <text evidence="1">The sequence shown here is derived from an EMBL/GenBank/DDBJ whole genome shotgun (WGS) entry which is preliminary data.</text>
</comment>
<dbReference type="AlphaFoldDB" id="A0A8T2S4V3"/>
<evidence type="ECO:0000313" key="2">
    <source>
        <dbReference type="Proteomes" id="UP000825935"/>
    </source>
</evidence>
<name>A0A8T2S4V3_CERRI</name>
<organism evidence="1 2">
    <name type="scientific">Ceratopteris richardii</name>
    <name type="common">Triangle waterfern</name>
    <dbReference type="NCBI Taxonomy" id="49495"/>
    <lineage>
        <taxon>Eukaryota</taxon>
        <taxon>Viridiplantae</taxon>
        <taxon>Streptophyta</taxon>
        <taxon>Embryophyta</taxon>
        <taxon>Tracheophyta</taxon>
        <taxon>Polypodiopsida</taxon>
        <taxon>Polypodiidae</taxon>
        <taxon>Polypodiales</taxon>
        <taxon>Pteridineae</taxon>
        <taxon>Pteridaceae</taxon>
        <taxon>Parkerioideae</taxon>
        <taxon>Ceratopteris</taxon>
    </lineage>
</organism>
<evidence type="ECO:0000313" key="1">
    <source>
        <dbReference type="EMBL" id="KAH7306453.1"/>
    </source>
</evidence>
<dbReference type="EMBL" id="CM035427">
    <property type="protein sequence ID" value="KAH7306453.1"/>
    <property type="molecule type" value="Genomic_DNA"/>
</dbReference>